<dbReference type="EMBL" id="CADCVJ010000038">
    <property type="protein sequence ID" value="CAA9464792.1"/>
    <property type="molecule type" value="Genomic_DNA"/>
</dbReference>
<accession>A0A6J4RBX2</accession>
<feature type="compositionally biased region" description="Basic residues" evidence="1">
    <location>
        <begin position="272"/>
        <end position="283"/>
    </location>
</feature>
<feature type="compositionally biased region" description="Basic and acidic residues" evidence="1">
    <location>
        <begin position="259"/>
        <end position="271"/>
    </location>
</feature>
<feature type="compositionally biased region" description="Basic residues" evidence="1">
    <location>
        <begin position="51"/>
        <end position="61"/>
    </location>
</feature>
<feature type="compositionally biased region" description="Basic and acidic residues" evidence="1">
    <location>
        <begin position="24"/>
        <end position="39"/>
    </location>
</feature>
<feature type="compositionally biased region" description="Basic and acidic residues" evidence="1">
    <location>
        <begin position="209"/>
        <end position="221"/>
    </location>
</feature>
<feature type="compositionally biased region" description="Basic and acidic residues" evidence="1">
    <location>
        <begin position="188"/>
        <end position="198"/>
    </location>
</feature>
<dbReference type="AlphaFoldDB" id="A0A6J4RBX2"/>
<name>A0A6J4RBX2_9ACTN</name>
<feature type="compositionally biased region" description="Low complexity" evidence="1">
    <location>
        <begin position="388"/>
        <end position="399"/>
    </location>
</feature>
<proteinExistence type="predicted"/>
<feature type="non-terminal residue" evidence="2">
    <location>
        <position position="399"/>
    </location>
</feature>
<evidence type="ECO:0000313" key="2">
    <source>
        <dbReference type="EMBL" id="CAA9464792.1"/>
    </source>
</evidence>
<gene>
    <name evidence="2" type="ORF">AVDCRST_MAG38-615</name>
</gene>
<protein>
    <submittedName>
        <fullName evidence="2">Dolichol-p-glucose synthetase, (Glycosyltransferase)</fullName>
    </submittedName>
</protein>
<feature type="compositionally biased region" description="Basic residues" evidence="1">
    <location>
        <begin position="90"/>
        <end position="119"/>
    </location>
</feature>
<feature type="compositionally biased region" description="Basic residues" evidence="1">
    <location>
        <begin position="1"/>
        <end position="17"/>
    </location>
</feature>
<feature type="region of interest" description="Disordered" evidence="1">
    <location>
        <begin position="250"/>
        <end position="399"/>
    </location>
</feature>
<feature type="region of interest" description="Disordered" evidence="1">
    <location>
        <begin position="1"/>
        <end position="151"/>
    </location>
</feature>
<dbReference type="GO" id="GO:0016740">
    <property type="term" value="F:transferase activity"/>
    <property type="evidence" value="ECO:0007669"/>
    <property type="project" value="UniProtKB-KW"/>
</dbReference>
<feature type="compositionally biased region" description="Basic and acidic residues" evidence="1">
    <location>
        <begin position="80"/>
        <end position="89"/>
    </location>
</feature>
<feature type="non-terminal residue" evidence="2">
    <location>
        <position position="1"/>
    </location>
</feature>
<evidence type="ECO:0000256" key="1">
    <source>
        <dbReference type="SAM" id="MobiDB-lite"/>
    </source>
</evidence>
<sequence>DGQPWRARRAHGGRRARAVGGDAVPERVRHPRGVRREGAARAARGGGGRRGDRRRQRQHRRLGGDRRAAGRPRGSRARQGVRERADGRNRRGARPLRAHGRRRRQLRLRRPAPLRRPAARGRGAGAGVPAAVRRRPRDAGGDAVPAPVVGEPDVLRPRAPLVPRAHPRRELRAPRVHEGALRAPRPAVHRDGVRHGDGHQGQPLRGPHRRDTDHALPRRPEVAPAAPPDVPRRLAHAPLLPAVQPALALPGARARARRARPDRLRARDAPAHHPRRRLRRAHAALRQPRDPRRGAGGGVRGAHQDVRDQRGAPPARPAHQSPRRGRHARARAAHERARRAARPRPARRRGARLARGGLRRARLRGDDARGDPRRDALGARRAGDARRVLQQRARAAPPV</sequence>
<feature type="compositionally biased region" description="Basic residues" evidence="1">
    <location>
        <begin position="321"/>
        <end position="362"/>
    </location>
</feature>
<organism evidence="2">
    <name type="scientific">uncultured Solirubrobacteraceae bacterium</name>
    <dbReference type="NCBI Taxonomy" id="1162706"/>
    <lineage>
        <taxon>Bacteria</taxon>
        <taxon>Bacillati</taxon>
        <taxon>Actinomycetota</taxon>
        <taxon>Thermoleophilia</taxon>
        <taxon>Solirubrobacterales</taxon>
        <taxon>Solirubrobacteraceae</taxon>
        <taxon>environmental samples</taxon>
    </lineage>
</organism>
<feature type="region of interest" description="Disordered" evidence="1">
    <location>
        <begin position="177"/>
        <end position="232"/>
    </location>
</feature>
<feature type="compositionally biased region" description="Basic and acidic residues" evidence="1">
    <location>
        <begin position="363"/>
        <end position="387"/>
    </location>
</feature>
<keyword evidence="2" id="KW-0808">Transferase</keyword>
<reference evidence="2" key="1">
    <citation type="submission" date="2020-02" db="EMBL/GenBank/DDBJ databases">
        <authorList>
            <person name="Meier V. D."/>
        </authorList>
    </citation>
    <scope>NUCLEOTIDE SEQUENCE</scope>
    <source>
        <strain evidence="2">AVDCRST_MAG38</strain>
    </source>
</reference>